<dbReference type="InterPro" id="IPR027417">
    <property type="entry name" value="P-loop_NTPase"/>
</dbReference>
<evidence type="ECO:0000259" key="1">
    <source>
        <dbReference type="Pfam" id="PF13401"/>
    </source>
</evidence>
<dbReference type="InterPro" id="IPR049945">
    <property type="entry name" value="AAA_22"/>
</dbReference>
<dbReference type="EMBL" id="AQFT01000233">
    <property type="protein sequence ID" value="EMZ16459.1"/>
    <property type="molecule type" value="Genomic_DNA"/>
</dbReference>
<accession>N1ZVW8</accession>
<dbReference type="OrthoDB" id="9815896at2"/>
<evidence type="ECO:0000313" key="4">
    <source>
        <dbReference type="EMBL" id="EMZ20211.1"/>
    </source>
</evidence>
<sequence>MYETFFEMEHTPFTRDIPVERLYTSPKIENALGRLVYVVDRQMFAVVTANPGCGKSTLIRMLDGRLGREKYLLLYLSDSKLTPRWLYAGLLGQLGLEAHFFSGDSKRLLQKEIGSVCAEQKKKVVCVLDEAHLLGKDMLEELRFLLNYKFDSSSPMSLVLVGQTELWEQKLRLQAYTAIRQRIDMNIVLGRLDRAETGKYIAAHLAYAGVKQDLFTSGAEDEVYKISTGIPRMINRVCEKTLLYAYQQQKRLADEHMVRFVADHEMLGGME</sequence>
<dbReference type="EMBL" id="AQFT01000242">
    <property type="protein sequence ID" value="EMZ16199.1"/>
    <property type="molecule type" value="Genomic_DNA"/>
</dbReference>
<dbReference type="HOGENOM" id="CLU_024125_1_0_9"/>
<comment type="caution">
    <text evidence="3">The sequence shown here is derived from an EMBL/GenBank/DDBJ whole genome shotgun (WGS) entry which is preliminary data.</text>
</comment>
<feature type="domain" description="ORC1/DEAH AAA+ ATPase" evidence="1">
    <location>
        <begin position="41"/>
        <end position="168"/>
    </location>
</feature>
<protein>
    <recommendedName>
        <fullName evidence="1">ORC1/DEAH AAA+ ATPase domain-containing protein</fullName>
    </recommendedName>
</protein>
<dbReference type="Proteomes" id="UP000012589">
    <property type="component" value="Unassembled WGS sequence"/>
</dbReference>
<evidence type="ECO:0000313" key="3">
    <source>
        <dbReference type="EMBL" id="EMZ16459.1"/>
    </source>
</evidence>
<dbReference type="STRING" id="1235802.C823_05024"/>
<dbReference type="Pfam" id="PF13401">
    <property type="entry name" value="AAA_22"/>
    <property type="match status" value="1"/>
</dbReference>
<keyword evidence="5" id="KW-1185">Reference proteome</keyword>
<name>N1ZVW8_9FIRM</name>
<dbReference type="PANTHER" id="PTHR35894">
    <property type="entry name" value="GENERAL SECRETION PATHWAY PROTEIN A-RELATED"/>
    <property type="match status" value="1"/>
</dbReference>
<evidence type="ECO:0000313" key="2">
    <source>
        <dbReference type="EMBL" id="EMZ16199.1"/>
    </source>
</evidence>
<dbReference type="GO" id="GO:0016887">
    <property type="term" value="F:ATP hydrolysis activity"/>
    <property type="evidence" value="ECO:0007669"/>
    <property type="project" value="InterPro"/>
</dbReference>
<gene>
    <name evidence="4" type="ORF">C823_05024</name>
    <name evidence="3" type="ORF">C823_06221</name>
    <name evidence="2" type="ORF">C823_06273</name>
</gene>
<evidence type="ECO:0000313" key="5">
    <source>
        <dbReference type="Proteomes" id="UP000012589"/>
    </source>
</evidence>
<dbReference type="CDD" id="cd00009">
    <property type="entry name" value="AAA"/>
    <property type="match status" value="1"/>
</dbReference>
<dbReference type="eggNOG" id="COG3267">
    <property type="taxonomic scope" value="Bacteria"/>
</dbReference>
<dbReference type="PANTHER" id="PTHR35894:SF1">
    <property type="entry name" value="PHOSPHORIBULOKINASE _ URIDINE KINASE FAMILY"/>
    <property type="match status" value="1"/>
</dbReference>
<dbReference type="InterPro" id="IPR052026">
    <property type="entry name" value="ExeA_AAA_ATPase_DNA-bind"/>
</dbReference>
<dbReference type="SUPFAM" id="SSF52540">
    <property type="entry name" value="P-loop containing nucleoside triphosphate hydrolases"/>
    <property type="match status" value="1"/>
</dbReference>
<reference evidence="3 5" key="1">
    <citation type="journal article" date="2014" name="Genome Announc.">
        <title>Draft genome sequences of the altered schaedler flora, a defined bacterial community from gnotobiotic mice.</title>
        <authorList>
            <person name="Wannemuehler M.J."/>
            <person name="Overstreet A.M."/>
            <person name="Ward D.V."/>
            <person name="Phillips G.J."/>
        </authorList>
    </citation>
    <scope>NUCLEOTIDE SEQUENCE [LARGE SCALE GENOMIC DNA]</scope>
    <source>
        <strain evidence="3 5">ASF492</strain>
    </source>
</reference>
<dbReference type="PATRIC" id="fig|1235802.3.peg.5294"/>
<proteinExistence type="predicted"/>
<organism evidence="3 5">
    <name type="scientific">Eubacterium plexicaudatum ASF492</name>
    <dbReference type="NCBI Taxonomy" id="1235802"/>
    <lineage>
        <taxon>Bacteria</taxon>
        <taxon>Bacillati</taxon>
        <taxon>Bacillota</taxon>
        <taxon>Clostridia</taxon>
        <taxon>Eubacteriales</taxon>
        <taxon>Eubacteriaceae</taxon>
        <taxon>Eubacterium</taxon>
    </lineage>
</organism>
<dbReference type="Gene3D" id="3.40.50.300">
    <property type="entry name" value="P-loop containing nucleotide triphosphate hydrolases"/>
    <property type="match status" value="1"/>
</dbReference>
<dbReference type="EMBL" id="AQFT01000148">
    <property type="protein sequence ID" value="EMZ20211.1"/>
    <property type="molecule type" value="Genomic_DNA"/>
</dbReference>
<dbReference type="AlphaFoldDB" id="N1ZVW8"/>